<evidence type="ECO:0000256" key="10">
    <source>
        <dbReference type="ARBA" id="ARBA00022801"/>
    </source>
</evidence>
<dbReference type="GO" id="GO:0005524">
    <property type="term" value="F:ATP binding"/>
    <property type="evidence" value="ECO:0007669"/>
    <property type="project" value="UniProtKB-KW"/>
</dbReference>
<evidence type="ECO:0008006" key="22">
    <source>
        <dbReference type="Google" id="ProtNLM"/>
    </source>
</evidence>
<organism evidence="20 21">
    <name type="scientific">Hermanssonia centrifuga</name>
    <dbReference type="NCBI Taxonomy" id="98765"/>
    <lineage>
        <taxon>Eukaryota</taxon>
        <taxon>Fungi</taxon>
        <taxon>Dikarya</taxon>
        <taxon>Basidiomycota</taxon>
        <taxon>Agaricomycotina</taxon>
        <taxon>Agaricomycetes</taxon>
        <taxon>Polyporales</taxon>
        <taxon>Meruliaceae</taxon>
        <taxon>Hermanssonia</taxon>
    </lineage>
</organism>
<reference evidence="20 21" key="1">
    <citation type="submission" date="2019-02" db="EMBL/GenBank/DDBJ databases">
        <title>Genome sequencing of the rare red list fungi Phlebia centrifuga.</title>
        <authorList>
            <person name="Buettner E."/>
            <person name="Kellner H."/>
        </authorList>
    </citation>
    <scope>NUCLEOTIDE SEQUENCE [LARGE SCALE GENOMIC DNA]</scope>
    <source>
        <strain evidence="20 21">DSM 108282</strain>
    </source>
</reference>
<keyword evidence="15" id="KW-0808">Transferase</keyword>
<evidence type="ECO:0000256" key="7">
    <source>
        <dbReference type="ARBA" id="ARBA00022723"/>
    </source>
</evidence>
<evidence type="ECO:0000256" key="5">
    <source>
        <dbReference type="ARBA" id="ARBA00022695"/>
    </source>
</evidence>
<dbReference type="GO" id="GO:0006310">
    <property type="term" value="P:DNA recombination"/>
    <property type="evidence" value="ECO:0007669"/>
    <property type="project" value="UniProtKB-KW"/>
</dbReference>
<dbReference type="Gene3D" id="3.30.420.10">
    <property type="entry name" value="Ribonuclease H-like superfamily/Ribonuclease H"/>
    <property type="match status" value="1"/>
</dbReference>
<dbReference type="Pfam" id="PF22936">
    <property type="entry name" value="Pol_BBD"/>
    <property type="match status" value="1"/>
</dbReference>
<evidence type="ECO:0000256" key="9">
    <source>
        <dbReference type="ARBA" id="ARBA00022759"/>
    </source>
</evidence>
<keyword evidence="8" id="KW-0547">Nucleotide-binding</keyword>
<dbReference type="GO" id="GO:0006397">
    <property type="term" value="P:mRNA processing"/>
    <property type="evidence" value="ECO:0007669"/>
    <property type="project" value="UniProtKB-KW"/>
</dbReference>
<sequence length="576" mass="64193">MTTIYPVARSHQPSSRLYDVPSLENDGANFQTWKYRILMILEMRELMGYVDGTAVAPGPSLPLQQSEYLRNDKEARAQITLTLKDEPLNGVLHAKTAKEAWDKLNTRYEGKGKQTIAFLIGDLFRGTLSDETALEPQLNTMRQKGYILSSLGQVLDDSLIAVAMVISLPPSYAVLRTILMSTDDKLTTDSVINAILTEEKLRQDGSATALLARAGNVKSKSKTKRDEKKKKRCDYCKKLGHIKDECRKLKSDEASKEDHGKGKGELTAKIASTRSDDDEFLQLFMAQALAKRKDMSSKWLVDSGASAPMSSQRHWFSTYRTLATPKRVWLGDERFIEAVGVGKIHLALDLGNGQVSKTVFQDVYHVPELHGNLLSVSRLDGLGYTCMFRNSACRIYDTKKTHVGLAHLSDGLYILAATPSPQIHARTAELDISVSDNEDLTLTAHVATTSKADVHTWHRRLGHLNVNGVLKMIRQGTVKGMEVASGHTKDRLPCTPCLEGKLARKAIPKASNVENPRILYRVYSDLCGPFQTQTRSGYRYFITFIDGKSHYLAVYLLKTKDEALSHTKAFVSRAEV</sequence>
<dbReference type="Proteomes" id="UP000309038">
    <property type="component" value="Unassembled WGS sequence"/>
</dbReference>
<keyword evidence="6" id="KW-0540">Nuclease</keyword>
<dbReference type="GO" id="GO:0008233">
    <property type="term" value="F:peptidase activity"/>
    <property type="evidence" value="ECO:0007669"/>
    <property type="project" value="UniProtKB-KW"/>
</dbReference>
<dbReference type="Pfam" id="PF14223">
    <property type="entry name" value="Retrotran_gag_2"/>
    <property type="match status" value="1"/>
</dbReference>
<dbReference type="GO" id="GO:0003676">
    <property type="term" value="F:nucleic acid binding"/>
    <property type="evidence" value="ECO:0007669"/>
    <property type="project" value="InterPro"/>
</dbReference>
<keyword evidence="3" id="KW-0507">mRNA processing</keyword>
<evidence type="ECO:0000256" key="14">
    <source>
        <dbReference type="ARBA" id="ARBA00022918"/>
    </source>
</evidence>
<keyword evidence="17" id="KW-0233">DNA recombination</keyword>
<dbReference type="GO" id="GO:0004519">
    <property type="term" value="F:endonuclease activity"/>
    <property type="evidence" value="ECO:0007669"/>
    <property type="project" value="UniProtKB-KW"/>
</dbReference>
<dbReference type="EMBL" id="SGPJ01000625">
    <property type="protein sequence ID" value="THG93568.1"/>
    <property type="molecule type" value="Genomic_DNA"/>
</dbReference>
<evidence type="ECO:0000256" key="15">
    <source>
        <dbReference type="ARBA" id="ARBA00022932"/>
    </source>
</evidence>
<dbReference type="InterPro" id="IPR039537">
    <property type="entry name" value="Retrotran_Ty1/copia-like"/>
</dbReference>
<evidence type="ECO:0000313" key="20">
    <source>
        <dbReference type="EMBL" id="THG93568.1"/>
    </source>
</evidence>
<evidence type="ECO:0000256" key="3">
    <source>
        <dbReference type="ARBA" id="ARBA00022664"/>
    </source>
</evidence>
<evidence type="ECO:0000259" key="19">
    <source>
        <dbReference type="Pfam" id="PF22936"/>
    </source>
</evidence>
<evidence type="ECO:0000256" key="2">
    <source>
        <dbReference type="ARBA" id="ARBA00022612"/>
    </source>
</evidence>
<gene>
    <name evidence="20" type="ORF">EW026_g7699</name>
</gene>
<dbReference type="GO" id="GO:0008270">
    <property type="term" value="F:zinc ion binding"/>
    <property type="evidence" value="ECO:0007669"/>
    <property type="project" value="InterPro"/>
</dbReference>
<dbReference type="InterPro" id="IPR054722">
    <property type="entry name" value="PolX-like_BBD"/>
</dbReference>
<evidence type="ECO:0000259" key="18">
    <source>
        <dbReference type="Pfam" id="PF13976"/>
    </source>
</evidence>
<dbReference type="PANTHER" id="PTHR42648:SF11">
    <property type="entry name" value="TRANSPOSON TY4-P GAG-POL POLYPROTEIN"/>
    <property type="match status" value="1"/>
</dbReference>
<comment type="function">
    <text evidence="1">The aspartyl protease (PR) mediates the proteolytic cleavages of the Gag and Gag-Pol polyproteins after assembly of the VLP.</text>
</comment>
<evidence type="ECO:0000256" key="13">
    <source>
        <dbReference type="ARBA" id="ARBA00022908"/>
    </source>
</evidence>
<keyword evidence="15" id="KW-0239">DNA-directed DNA polymerase</keyword>
<evidence type="ECO:0000256" key="16">
    <source>
        <dbReference type="ARBA" id="ARBA00023113"/>
    </source>
</evidence>
<accession>A0A4S4K6X7</accession>
<feature type="domain" description="GAG-pre-integrase" evidence="18">
    <location>
        <begin position="443"/>
        <end position="501"/>
    </location>
</feature>
<dbReference type="SUPFAM" id="SSF57756">
    <property type="entry name" value="Retrovirus zinc finger-like domains"/>
    <property type="match status" value="1"/>
</dbReference>
<keyword evidence="11" id="KW-0067">ATP-binding</keyword>
<proteinExistence type="predicted"/>
<evidence type="ECO:0000256" key="17">
    <source>
        <dbReference type="ARBA" id="ARBA00023172"/>
    </source>
</evidence>
<keyword evidence="14" id="KW-0695">RNA-directed DNA polymerase</keyword>
<keyword evidence="10" id="KW-0378">Hydrolase</keyword>
<dbReference type="GO" id="GO:0003887">
    <property type="term" value="F:DNA-directed DNA polymerase activity"/>
    <property type="evidence" value="ECO:0007669"/>
    <property type="project" value="UniProtKB-KW"/>
</dbReference>
<evidence type="ECO:0000256" key="4">
    <source>
        <dbReference type="ARBA" id="ARBA00022670"/>
    </source>
</evidence>
<evidence type="ECO:0000256" key="1">
    <source>
        <dbReference type="ARBA" id="ARBA00002180"/>
    </source>
</evidence>
<keyword evidence="5" id="KW-0548">Nucleotidyltransferase</keyword>
<dbReference type="Pfam" id="PF13976">
    <property type="entry name" value="gag_pre-integrs"/>
    <property type="match status" value="1"/>
</dbReference>
<dbReference type="InterPro" id="IPR036875">
    <property type="entry name" value="Znf_CCHC_sf"/>
</dbReference>
<protein>
    <recommendedName>
        <fullName evidence="22">Polyprotein</fullName>
    </recommendedName>
</protein>
<dbReference type="GO" id="GO:0015074">
    <property type="term" value="P:DNA integration"/>
    <property type="evidence" value="ECO:0007669"/>
    <property type="project" value="UniProtKB-KW"/>
</dbReference>
<keyword evidence="13" id="KW-0229">DNA integration</keyword>
<name>A0A4S4K6X7_9APHY</name>
<keyword evidence="21" id="KW-1185">Reference proteome</keyword>
<keyword evidence="16" id="KW-0917">Virion maturation</keyword>
<dbReference type="InterPro" id="IPR025724">
    <property type="entry name" value="GAG-pre-integrase_dom"/>
</dbReference>
<dbReference type="AlphaFoldDB" id="A0A4S4K6X7"/>
<keyword evidence="4" id="KW-0645">Protease</keyword>
<evidence type="ECO:0000256" key="11">
    <source>
        <dbReference type="ARBA" id="ARBA00022840"/>
    </source>
</evidence>
<dbReference type="GO" id="GO:0006508">
    <property type="term" value="P:proteolysis"/>
    <property type="evidence" value="ECO:0007669"/>
    <property type="project" value="UniProtKB-KW"/>
</dbReference>
<dbReference type="InterPro" id="IPR036397">
    <property type="entry name" value="RNaseH_sf"/>
</dbReference>
<comment type="caution">
    <text evidence="20">The sequence shown here is derived from an EMBL/GenBank/DDBJ whole genome shotgun (WGS) entry which is preliminary data.</text>
</comment>
<dbReference type="PANTHER" id="PTHR42648">
    <property type="entry name" value="TRANSPOSASE, PUTATIVE-RELATED"/>
    <property type="match status" value="1"/>
</dbReference>
<evidence type="ECO:0000256" key="12">
    <source>
        <dbReference type="ARBA" id="ARBA00022842"/>
    </source>
</evidence>
<dbReference type="GO" id="GO:0003964">
    <property type="term" value="F:RNA-directed DNA polymerase activity"/>
    <property type="evidence" value="ECO:0007669"/>
    <property type="project" value="UniProtKB-KW"/>
</dbReference>
<evidence type="ECO:0000256" key="8">
    <source>
        <dbReference type="ARBA" id="ARBA00022741"/>
    </source>
</evidence>
<evidence type="ECO:0000313" key="21">
    <source>
        <dbReference type="Proteomes" id="UP000309038"/>
    </source>
</evidence>
<feature type="domain" description="Retrovirus-related Pol polyprotein from transposon TNT 1-94-like beta-barrel" evidence="19">
    <location>
        <begin position="299"/>
        <end position="384"/>
    </location>
</feature>
<keyword evidence="9" id="KW-0255">Endonuclease</keyword>
<keyword evidence="2" id="KW-1188">Viral release from host cell</keyword>
<keyword evidence="7" id="KW-0479">Metal-binding</keyword>
<keyword evidence="12" id="KW-0460">Magnesium</keyword>
<evidence type="ECO:0000256" key="6">
    <source>
        <dbReference type="ARBA" id="ARBA00022722"/>
    </source>
</evidence>